<keyword evidence="3 5" id="KW-0067">ATP-binding</keyword>
<keyword evidence="1" id="KW-0436">Ligase</keyword>
<dbReference type="SMART" id="SM01209">
    <property type="entry name" value="GARS_A"/>
    <property type="match status" value="1"/>
</dbReference>
<dbReference type="Pfam" id="PF02786">
    <property type="entry name" value="CPSase_L_D2"/>
    <property type="match status" value="1"/>
</dbReference>
<dbReference type="Gene3D" id="3.30.470.20">
    <property type="entry name" value="ATP-grasp fold, B domain"/>
    <property type="match status" value="1"/>
</dbReference>
<evidence type="ECO:0000256" key="3">
    <source>
        <dbReference type="ARBA" id="ARBA00022840"/>
    </source>
</evidence>
<dbReference type="InterPro" id="IPR005482">
    <property type="entry name" value="Biotin_COase_C"/>
</dbReference>
<evidence type="ECO:0000256" key="2">
    <source>
        <dbReference type="ARBA" id="ARBA00022741"/>
    </source>
</evidence>
<dbReference type="OrthoDB" id="9763189at2"/>
<dbReference type="SMART" id="SM00878">
    <property type="entry name" value="Biotin_carb_C"/>
    <property type="match status" value="1"/>
</dbReference>
<reference evidence="8 9" key="1">
    <citation type="submission" date="2017-11" db="EMBL/GenBank/DDBJ databases">
        <title>Draft genome sequence of Rhizobiales bacterium SY3-13.</title>
        <authorList>
            <person name="Sun C."/>
        </authorList>
    </citation>
    <scope>NUCLEOTIDE SEQUENCE [LARGE SCALE GENOMIC DNA]</scope>
    <source>
        <strain evidence="8 9">SY3-13</strain>
    </source>
</reference>
<dbReference type="PROSITE" id="PS00867">
    <property type="entry name" value="CPSASE_2"/>
    <property type="match status" value="1"/>
</dbReference>
<keyword evidence="9" id="KW-1185">Reference proteome</keyword>
<sequence length="486" mass="51898">MIKRLLIANRGEIAQRIQRTAKRLGIETVAVHHPVDAGAPWMALSDQTVELQGTPPVQAYLDMDQIIAAAKSSGADAIHPGFGFLSENARFAKAVIDAGLIWVGPDPDAIELMGDKQKARAFAERHGVPLAPSAEADDPSKLAEAAAKIGTPLLIKAAAGGGGKGMRIVREDAELKQAIESAISEAERAFGDGRVYAERYVDHPRHVEVQVLGDGGKAIHLGTRDCSIQRRFQKIVEEAPAPALPEGLLREIEATAVKLAEACNYRNAGTVEFIVAPDGAFYFLEMNTRLQVEHPVTEEITGVDLVAEQLAIAAGGELRFSQADIRFEGHSVEVRIYAEDADAGFLPAAGRLLLLEPPAGVRWESGIETGGEVTADFDPMIAKLVVSGPTREAAVRACAQAIGELTALGVTTNQFFLKRVLEHPAFMAADVHTGFIDEHGESLALPPLDEATRDRLALRALAECAGPAAAPERALPIQEAAGDWRN</sequence>
<dbReference type="PANTHER" id="PTHR18866:SF127">
    <property type="match status" value="1"/>
</dbReference>
<evidence type="ECO:0000313" key="9">
    <source>
        <dbReference type="Proteomes" id="UP000229498"/>
    </source>
</evidence>
<dbReference type="InterPro" id="IPR005481">
    <property type="entry name" value="BC-like_N"/>
</dbReference>
<keyword evidence="2 5" id="KW-0547">Nucleotide-binding</keyword>
<dbReference type="PROSITE" id="PS50975">
    <property type="entry name" value="ATP_GRASP"/>
    <property type="match status" value="1"/>
</dbReference>
<evidence type="ECO:0000259" key="6">
    <source>
        <dbReference type="PROSITE" id="PS50975"/>
    </source>
</evidence>
<proteinExistence type="predicted"/>
<dbReference type="SUPFAM" id="SSF51246">
    <property type="entry name" value="Rudiment single hybrid motif"/>
    <property type="match status" value="1"/>
</dbReference>
<dbReference type="RefSeq" id="WP_109796004.1">
    <property type="nucleotide sequence ID" value="NZ_PHIG01000043.1"/>
</dbReference>
<dbReference type="PROSITE" id="PS50979">
    <property type="entry name" value="BC"/>
    <property type="match status" value="1"/>
</dbReference>
<dbReference type="AlphaFoldDB" id="A0A2M9FYI5"/>
<feature type="domain" description="ATP-grasp" evidence="6">
    <location>
        <begin position="120"/>
        <end position="314"/>
    </location>
</feature>
<dbReference type="GO" id="GO:0005524">
    <property type="term" value="F:ATP binding"/>
    <property type="evidence" value="ECO:0007669"/>
    <property type="project" value="UniProtKB-UniRule"/>
</dbReference>
<organism evidence="8 9">
    <name type="scientific">Minwuia thermotolerans</name>
    <dbReference type="NCBI Taxonomy" id="2056226"/>
    <lineage>
        <taxon>Bacteria</taxon>
        <taxon>Pseudomonadati</taxon>
        <taxon>Pseudomonadota</taxon>
        <taxon>Alphaproteobacteria</taxon>
        <taxon>Minwuiales</taxon>
        <taxon>Minwuiaceae</taxon>
        <taxon>Minwuia</taxon>
    </lineage>
</organism>
<dbReference type="Proteomes" id="UP000229498">
    <property type="component" value="Unassembled WGS sequence"/>
</dbReference>
<dbReference type="GO" id="GO:0016874">
    <property type="term" value="F:ligase activity"/>
    <property type="evidence" value="ECO:0007669"/>
    <property type="project" value="UniProtKB-KW"/>
</dbReference>
<dbReference type="InterPro" id="IPR005479">
    <property type="entry name" value="CPAse_ATP-bd"/>
</dbReference>
<feature type="domain" description="Biotin carboxylation" evidence="7">
    <location>
        <begin position="1"/>
        <end position="441"/>
    </location>
</feature>
<dbReference type="InterPro" id="IPR011764">
    <property type="entry name" value="Biotin_carboxylation_dom"/>
</dbReference>
<dbReference type="Pfam" id="PF02785">
    <property type="entry name" value="Biotin_carb_C"/>
    <property type="match status" value="1"/>
</dbReference>
<dbReference type="EMBL" id="PHIG01000043">
    <property type="protein sequence ID" value="PJK28525.1"/>
    <property type="molecule type" value="Genomic_DNA"/>
</dbReference>
<evidence type="ECO:0000259" key="7">
    <source>
        <dbReference type="PROSITE" id="PS50979"/>
    </source>
</evidence>
<dbReference type="SUPFAM" id="SSF56059">
    <property type="entry name" value="Glutathione synthetase ATP-binding domain-like"/>
    <property type="match status" value="1"/>
</dbReference>
<evidence type="ECO:0000313" key="8">
    <source>
        <dbReference type="EMBL" id="PJK28525.1"/>
    </source>
</evidence>
<dbReference type="Pfam" id="PF00289">
    <property type="entry name" value="Biotin_carb_N"/>
    <property type="match status" value="1"/>
</dbReference>
<comment type="caution">
    <text evidence="8">The sequence shown here is derived from an EMBL/GenBank/DDBJ whole genome shotgun (WGS) entry which is preliminary data.</text>
</comment>
<evidence type="ECO:0000256" key="4">
    <source>
        <dbReference type="ARBA" id="ARBA00023267"/>
    </source>
</evidence>
<dbReference type="GO" id="GO:0046872">
    <property type="term" value="F:metal ion binding"/>
    <property type="evidence" value="ECO:0007669"/>
    <property type="project" value="InterPro"/>
</dbReference>
<accession>A0A2M9FYI5</accession>
<evidence type="ECO:0000256" key="1">
    <source>
        <dbReference type="ARBA" id="ARBA00022598"/>
    </source>
</evidence>
<dbReference type="InterPro" id="IPR016185">
    <property type="entry name" value="PreATP-grasp_dom_sf"/>
</dbReference>
<dbReference type="PANTHER" id="PTHR18866">
    <property type="entry name" value="CARBOXYLASE:PYRUVATE/ACETYL-COA/PROPIONYL-COA CARBOXYLASE"/>
    <property type="match status" value="1"/>
</dbReference>
<dbReference type="InterPro" id="IPR050856">
    <property type="entry name" value="Biotin_carboxylase_complex"/>
</dbReference>
<protein>
    <submittedName>
        <fullName evidence="8">Biotin carboxylase</fullName>
    </submittedName>
</protein>
<dbReference type="InterPro" id="IPR011054">
    <property type="entry name" value="Rudment_hybrid_motif"/>
</dbReference>
<gene>
    <name evidence="8" type="ORF">CVT23_16340</name>
</gene>
<keyword evidence="4" id="KW-0092">Biotin</keyword>
<evidence type="ECO:0000256" key="5">
    <source>
        <dbReference type="PROSITE-ProRule" id="PRU00409"/>
    </source>
</evidence>
<name>A0A2M9FYI5_9PROT</name>
<dbReference type="InterPro" id="IPR011761">
    <property type="entry name" value="ATP-grasp"/>
</dbReference>
<dbReference type="SUPFAM" id="SSF52440">
    <property type="entry name" value="PreATP-grasp domain"/>
    <property type="match status" value="1"/>
</dbReference>